<reference evidence="1 3" key="1">
    <citation type="journal article" date="2008" name="Science">
        <title>The Physcomitrella genome reveals evolutionary insights into the conquest of land by plants.</title>
        <authorList>
            <person name="Rensing S."/>
            <person name="Lang D."/>
            <person name="Zimmer A."/>
            <person name="Terry A."/>
            <person name="Salamov A."/>
            <person name="Shapiro H."/>
            <person name="Nishiyama T."/>
            <person name="Perroud P.-F."/>
            <person name="Lindquist E."/>
            <person name="Kamisugi Y."/>
            <person name="Tanahashi T."/>
            <person name="Sakakibara K."/>
            <person name="Fujita T."/>
            <person name="Oishi K."/>
            <person name="Shin-I T."/>
            <person name="Kuroki Y."/>
            <person name="Toyoda A."/>
            <person name="Suzuki Y."/>
            <person name="Hashimoto A."/>
            <person name="Yamaguchi K."/>
            <person name="Sugano A."/>
            <person name="Kohara Y."/>
            <person name="Fujiyama A."/>
            <person name="Anterola A."/>
            <person name="Aoki S."/>
            <person name="Ashton N."/>
            <person name="Barbazuk W.B."/>
            <person name="Barker E."/>
            <person name="Bennetzen J."/>
            <person name="Bezanilla M."/>
            <person name="Blankenship R."/>
            <person name="Cho S.H."/>
            <person name="Dutcher S."/>
            <person name="Estelle M."/>
            <person name="Fawcett J.A."/>
            <person name="Gundlach H."/>
            <person name="Hanada K."/>
            <person name="Heyl A."/>
            <person name="Hicks K.A."/>
            <person name="Hugh J."/>
            <person name="Lohr M."/>
            <person name="Mayer K."/>
            <person name="Melkozernov A."/>
            <person name="Murata T."/>
            <person name="Nelson D."/>
            <person name="Pils B."/>
            <person name="Prigge M."/>
            <person name="Reiss B."/>
            <person name="Renner T."/>
            <person name="Rombauts S."/>
            <person name="Rushton P."/>
            <person name="Sanderfoot A."/>
            <person name="Schween G."/>
            <person name="Shiu S.-H."/>
            <person name="Stueber K."/>
            <person name="Theodoulou F.L."/>
            <person name="Tu H."/>
            <person name="Van de Peer Y."/>
            <person name="Verrier P.J."/>
            <person name="Waters E."/>
            <person name="Wood A."/>
            <person name="Yang L."/>
            <person name="Cove D."/>
            <person name="Cuming A."/>
            <person name="Hasebe M."/>
            <person name="Lucas S."/>
            <person name="Mishler D.B."/>
            <person name="Reski R."/>
            <person name="Grigoriev I."/>
            <person name="Quatrano R.S."/>
            <person name="Boore J.L."/>
        </authorList>
    </citation>
    <scope>NUCLEOTIDE SEQUENCE [LARGE SCALE GENOMIC DNA]</scope>
    <source>
        <strain evidence="2 3">cv. Gransden 2004</strain>
    </source>
</reference>
<dbReference type="Gramene" id="Pp3c8_11750V3.2">
    <property type="protein sequence ID" value="PAC:32965503.CDS.1"/>
    <property type="gene ID" value="Pp3c8_11750"/>
</dbReference>
<dbReference type="AlphaFoldDB" id="A0A2K1K6W6"/>
<dbReference type="EMBL" id="ABEU02000008">
    <property type="protein sequence ID" value="PNR49507.1"/>
    <property type="molecule type" value="Genomic_DNA"/>
</dbReference>
<organism evidence="1">
    <name type="scientific">Physcomitrium patens</name>
    <name type="common">Spreading-leaved earth moss</name>
    <name type="synonym">Physcomitrella patens</name>
    <dbReference type="NCBI Taxonomy" id="3218"/>
    <lineage>
        <taxon>Eukaryota</taxon>
        <taxon>Viridiplantae</taxon>
        <taxon>Streptophyta</taxon>
        <taxon>Embryophyta</taxon>
        <taxon>Bryophyta</taxon>
        <taxon>Bryophytina</taxon>
        <taxon>Bryopsida</taxon>
        <taxon>Funariidae</taxon>
        <taxon>Funariales</taxon>
        <taxon>Funariaceae</taxon>
        <taxon>Physcomitrium</taxon>
    </lineage>
</organism>
<evidence type="ECO:0000313" key="1">
    <source>
        <dbReference type="EMBL" id="PNR49507.1"/>
    </source>
</evidence>
<dbReference type="EnsemblPlants" id="Pp3c8_11750V3.1">
    <property type="protein sequence ID" value="PAC:32965502.CDS.1"/>
    <property type="gene ID" value="Pp3c8_11750"/>
</dbReference>
<reference evidence="1 3" key="2">
    <citation type="journal article" date="2018" name="Plant J.">
        <title>The Physcomitrella patens chromosome-scale assembly reveals moss genome structure and evolution.</title>
        <authorList>
            <person name="Lang D."/>
            <person name="Ullrich K.K."/>
            <person name="Murat F."/>
            <person name="Fuchs J."/>
            <person name="Jenkins J."/>
            <person name="Haas F.B."/>
            <person name="Piednoel M."/>
            <person name="Gundlach H."/>
            <person name="Van Bel M."/>
            <person name="Meyberg R."/>
            <person name="Vives C."/>
            <person name="Morata J."/>
            <person name="Symeonidi A."/>
            <person name="Hiss M."/>
            <person name="Muchero W."/>
            <person name="Kamisugi Y."/>
            <person name="Saleh O."/>
            <person name="Blanc G."/>
            <person name="Decker E.L."/>
            <person name="van Gessel N."/>
            <person name="Grimwood J."/>
            <person name="Hayes R.D."/>
            <person name="Graham S.W."/>
            <person name="Gunter L.E."/>
            <person name="McDaniel S.F."/>
            <person name="Hoernstein S.N.W."/>
            <person name="Larsson A."/>
            <person name="Li F.W."/>
            <person name="Perroud P.F."/>
            <person name="Phillips J."/>
            <person name="Ranjan P."/>
            <person name="Rokshar D.S."/>
            <person name="Rothfels C.J."/>
            <person name="Schneider L."/>
            <person name="Shu S."/>
            <person name="Stevenson D.W."/>
            <person name="Thummler F."/>
            <person name="Tillich M."/>
            <person name="Villarreal Aguilar J.C."/>
            <person name="Widiez T."/>
            <person name="Wong G.K."/>
            <person name="Wymore A."/>
            <person name="Zhang Y."/>
            <person name="Zimmer A.D."/>
            <person name="Quatrano R.S."/>
            <person name="Mayer K.F.X."/>
            <person name="Goodstein D."/>
            <person name="Casacuberta J.M."/>
            <person name="Vandepoele K."/>
            <person name="Reski R."/>
            <person name="Cuming A.C."/>
            <person name="Tuskan G.A."/>
            <person name="Maumus F."/>
            <person name="Salse J."/>
            <person name="Schmutz J."/>
            <person name="Rensing S.A."/>
        </authorList>
    </citation>
    <scope>NUCLEOTIDE SEQUENCE [LARGE SCALE GENOMIC DNA]</scope>
    <source>
        <strain evidence="2 3">cv. Gransden 2004</strain>
    </source>
</reference>
<gene>
    <name evidence="1" type="ORF">PHYPA_011403</name>
</gene>
<name>A0A2K1K6W6_PHYPA</name>
<evidence type="ECO:0000313" key="3">
    <source>
        <dbReference type="Proteomes" id="UP000006727"/>
    </source>
</evidence>
<dbReference type="InParanoid" id="A0A2K1K6W6"/>
<dbReference type="Proteomes" id="UP000006727">
    <property type="component" value="Chromosome 8"/>
</dbReference>
<keyword evidence="3" id="KW-1185">Reference proteome</keyword>
<dbReference type="Gramene" id="Pp3c8_11750V3.1">
    <property type="protein sequence ID" value="PAC:32965502.CDS.1"/>
    <property type="gene ID" value="Pp3c8_11750"/>
</dbReference>
<proteinExistence type="predicted"/>
<sequence length="218" mass="23404">MGADGAEERGCTCVCTGGGGEGGLVGYGATGMGMKCEPCLQFLRQCPPKKRFRELCKLRPIIVKPARSGAVALDRLVEVALSPTKLGPALSCDSREALAQVGCARPDAKSRPRFGGSELGTCGSDDRAAGAIDVYDKGTCSRGNEIHRQTAEPSSDQAKLGSRFKNPFHSIETAQKLKKLSSLNEVVQERRRRSPPVNVTDHSRRFTPRIKSLVDITC</sequence>
<dbReference type="PaxDb" id="3218-PP1S62_96V6.1"/>
<evidence type="ECO:0000313" key="2">
    <source>
        <dbReference type="EnsemblPlants" id="PAC:32965502.CDS.1"/>
    </source>
</evidence>
<protein>
    <submittedName>
        <fullName evidence="1 2">Uncharacterized protein</fullName>
    </submittedName>
</protein>
<accession>A0A2K1K6W6</accession>
<dbReference type="EnsemblPlants" id="Pp3c8_11750V3.2">
    <property type="protein sequence ID" value="PAC:32965503.CDS.1"/>
    <property type="gene ID" value="Pp3c8_11750"/>
</dbReference>
<reference evidence="2" key="3">
    <citation type="submission" date="2020-12" db="UniProtKB">
        <authorList>
            <consortium name="EnsemblPlants"/>
        </authorList>
    </citation>
    <scope>IDENTIFICATION</scope>
</reference>